<dbReference type="FunFam" id="3.30.540.30:FF:000001">
    <property type="entry name" value="Dipeptidyl peptidase 3"/>
    <property type="match status" value="1"/>
</dbReference>
<evidence type="ECO:0000256" key="12">
    <source>
        <dbReference type="ARBA" id="ARBA00023049"/>
    </source>
</evidence>
<keyword evidence="7" id="KW-0963">Cytoplasm</keyword>
<dbReference type="GO" id="GO:0008239">
    <property type="term" value="F:dipeptidyl-peptidase activity"/>
    <property type="evidence" value="ECO:0007669"/>
    <property type="project" value="UniProtKB-EC"/>
</dbReference>
<dbReference type="GO" id="GO:0006508">
    <property type="term" value="P:proteolysis"/>
    <property type="evidence" value="ECO:0007669"/>
    <property type="project" value="UniProtKB-KW"/>
</dbReference>
<keyword evidence="10" id="KW-0378">Hydrolase</keyword>
<dbReference type="Proteomes" id="UP000186922">
    <property type="component" value="Unassembled WGS sequence"/>
</dbReference>
<dbReference type="GO" id="GO:0005737">
    <property type="term" value="C:cytoplasm"/>
    <property type="evidence" value="ECO:0007669"/>
    <property type="project" value="UniProtKB-SubCell"/>
</dbReference>
<evidence type="ECO:0000256" key="3">
    <source>
        <dbReference type="ARBA" id="ARBA00004496"/>
    </source>
</evidence>
<comment type="similarity">
    <text evidence="4">Belongs to the peptidase M49 family.</text>
</comment>
<dbReference type="PANTHER" id="PTHR23422">
    <property type="entry name" value="DIPEPTIDYL PEPTIDASE III-RELATED"/>
    <property type="match status" value="1"/>
</dbReference>
<dbReference type="GO" id="GO:0008237">
    <property type="term" value="F:metallopeptidase activity"/>
    <property type="evidence" value="ECO:0007669"/>
    <property type="project" value="UniProtKB-KW"/>
</dbReference>
<keyword evidence="9" id="KW-0479">Metal-binding</keyword>
<keyword evidence="8" id="KW-0645">Protease</keyword>
<evidence type="ECO:0000256" key="7">
    <source>
        <dbReference type="ARBA" id="ARBA00022490"/>
    </source>
</evidence>
<dbReference type="GO" id="GO:0046872">
    <property type="term" value="F:metal ion binding"/>
    <property type="evidence" value="ECO:0007669"/>
    <property type="project" value="UniProtKB-KW"/>
</dbReference>
<evidence type="ECO:0000256" key="14">
    <source>
        <dbReference type="ARBA" id="ARBA00032119"/>
    </source>
</evidence>
<evidence type="ECO:0000256" key="5">
    <source>
        <dbReference type="ARBA" id="ARBA00012063"/>
    </source>
</evidence>
<evidence type="ECO:0000256" key="10">
    <source>
        <dbReference type="ARBA" id="ARBA00022801"/>
    </source>
</evidence>
<evidence type="ECO:0000256" key="2">
    <source>
        <dbReference type="ARBA" id="ARBA00001947"/>
    </source>
</evidence>
<protein>
    <recommendedName>
        <fullName evidence="5">dipeptidyl-peptidase III</fullName>
        <ecNumber evidence="5">3.4.14.4</ecNumber>
    </recommendedName>
    <alternativeName>
        <fullName evidence="13">Dipeptidyl aminopeptidase III</fullName>
    </alternativeName>
    <alternativeName>
        <fullName evidence="14">Dipeptidyl peptidase III</fullName>
    </alternativeName>
</protein>
<evidence type="ECO:0000256" key="1">
    <source>
        <dbReference type="ARBA" id="ARBA00001336"/>
    </source>
</evidence>
<reference evidence="15 16" key="1">
    <citation type="journal article" date="2016" name="Nat. Commun.">
        <title>Extremotolerant tardigrade genome and improved radiotolerance of human cultured cells by tardigrade-unique protein.</title>
        <authorList>
            <person name="Hashimoto T."/>
            <person name="Horikawa D.D."/>
            <person name="Saito Y."/>
            <person name="Kuwahara H."/>
            <person name="Kozuka-Hata H."/>
            <person name="Shin-I T."/>
            <person name="Minakuchi Y."/>
            <person name="Ohishi K."/>
            <person name="Motoyama A."/>
            <person name="Aizu T."/>
            <person name="Enomoto A."/>
            <person name="Kondo K."/>
            <person name="Tanaka S."/>
            <person name="Hara Y."/>
            <person name="Koshikawa S."/>
            <person name="Sagara H."/>
            <person name="Miura T."/>
            <person name="Yokobori S."/>
            <person name="Miyagawa K."/>
            <person name="Suzuki Y."/>
            <person name="Kubo T."/>
            <person name="Oyama M."/>
            <person name="Kohara Y."/>
            <person name="Fujiyama A."/>
            <person name="Arakawa K."/>
            <person name="Katayama T."/>
            <person name="Toyoda A."/>
            <person name="Kunieda T."/>
        </authorList>
    </citation>
    <scope>NUCLEOTIDE SEQUENCE [LARGE SCALE GENOMIC DNA]</scope>
    <source>
        <strain evidence="15 16">YOKOZUNA-1</strain>
    </source>
</reference>
<comment type="subcellular location">
    <subcellularLocation>
        <location evidence="3">Cytoplasm</location>
    </subcellularLocation>
</comment>
<proteinExistence type="inferred from homology"/>
<dbReference type="EMBL" id="BDGG01000007">
    <property type="protein sequence ID" value="GAV02056.1"/>
    <property type="molecule type" value="Genomic_DNA"/>
</dbReference>
<dbReference type="STRING" id="947166.A0A1D1VMJ8"/>
<evidence type="ECO:0000256" key="8">
    <source>
        <dbReference type="ARBA" id="ARBA00022670"/>
    </source>
</evidence>
<comment type="cofactor">
    <cofactor evidence="2">
        <name>Zn(2+)</name>
        <dbReference type="ChEBI" id="CHEBI:29105"/>
    </cofactor>
</comment>
<keyword evidence="16" id="KW-1185">Reference proteome</keyword>
<comment type="caution">
    <text evidence="15">The sequence shown here is derived from an EMBL/GenBank/DDBJ whole genome shotgun (WGS) entry which is preliminary data.</text>
</comment>
<dbReference type="InterPro" id="IPR039461">
    <property type="entry name" value="Peptidase_M49"/>
</dbReference>
<dbReference type="Pfam" id="PF03571">
    <property type="entry name" value="Peptidase_M49"/>
    <property type="match status" value="1"/>
</dbReference>
<evidence type="ECO:0000256" key="13">
    <source>
        <dbReference type="ARBA" id="ARBA00031288"/>
    </source>
</evidence>
<keyword evidence="11" id="KW-0862">Zinc</keyword>
<gene>
    <name evidence="15" type="primary">RvY_12669-1</name>
    <name evidence="15" type="synonym">RvY_12669.1</name>
    <name evidence="15" type="ORF">RvY_12669</name>
</gene>
<sequence>MEFCVASEARAIFIGLFLVGFYANAAKTTSSPSGKRCSSLKSLVGEHESSNLLKEFAVARDTPIASLEAKDAFDGLQPDEKCFVYHMSEAAQLGGVIDYFQTSAESPFIYLLLQKVFGLSQVADLQSLASTTCQFSKEDWQAFLQYAAVFYSNLGNYFSYGLKKFIPNLPQSKFACLIQAVGKREVAAGKDNVTISQARSNILSLWNMSGDLIYNLSQRYRRNGLAPSAVTTYFSANCDEKDAALVQEYLISKKTEAWNSRVFKTDTGQNGSLCFEIRIASIETKNEGPLDSIELGKVESFKGSHFVFKRGDFSHFLKRSAKEMRAASRCFADPNKAEKAILDYTIQSFQTGSLDAHKNASRLWVRNKNPVIETYFGFIETYQDPNGMRASFEGFVAVVDKEKTARLTRLVSQAEDFLPLLPWPPSFEKDKFTKPDFTDLTVISFVNGGVPSGINLPNYNQIRQNEGFKNVNLGNVIAATLSARPLQYLTKVEEDLLNANKFLVFDIIVGLHELLGHGSGKQFNQFANGSLDFDAASLGSASVGSYGPVKDWYMPGQTYESTFGKLASSFEECRAETVATYLSLFPQVLAVWGINSTSAADVAYYLWLMEISEALQGLAQYDLKTTSWGEAHVPGQFAILRVMIEAGVAKVRIVNGSDGKADLLATLDKSLMFTKGKEAMANFLLGLQFYKSTGNQKAAQDFFDKYTSLAGAGHEEHLQWRQIAVDRKKPRSLLVQPNIFPSSQPSAVSARSVSVKEKLQTSYTLKVYPASAEGMIQSYQDCCNDLVYEEDIFTTALRDLPHFLI</sequence>
<keyword evidence="6" id="KW-0031">Aminopeptidase</keyword>
<keyword evidence="12" id="KW-0482">Metalloprotease</keyword>
<dbReference type="Gene3D" id="3.30.540.30">
    <property type="match status" value="2"/>
</dbReference>
<evidence type="ECO:0000256" key="9">
    <source>
        <dbReference type="ARBA" id="ARBA00022723"/>
    </source>
</evidence>
<evidence type="ECO:0000256" key="11">
    <source>
        <dbReference type="ARBA" id="ARBA00022833"/>
    </source>
</evidence>
<evidence type="ECO:0000256" key="6">
    <source>
        <dbReference type="ARBA" id="ARBA00022438"/>
    </source>
</evidence>
<dbReference type="GO" id="GO:0004177">
    <property type="term" value="F:aminopeptidase activity"/>
    <property type="evidence" value="ECO:0007669"/>
    <property type="project" value="UniProtKB-KW"/>
</dbReference>
<dbReference type="OrthoDB" id="4694525at2759"/>
<comment type="catalytic activity">
    <reaction evidence="1">
        <text>Release of an N-terminal dipeptide from a peptide comprising four or more residues, with broad specificity. Also acts on dipeptidyl 2-naphthylamides.</text>
        <dbReference type="EC" id="3.4.14.4"/>
    </reaction>
</comment>
<evidence type="ECO:0000313" key="15">
    <source>
        <dbReference type="EMBL" id="GAV02056.1"/>
    </source>
</evidence>
<dbReference type="PANTHER" id="PTHR23422:SF11">
    <property type="entry name" value="DIPEPTIDYL PEPTIDASE 3"/>
    <property type="match status" value="1"/>
</dbReference>
<name>A0A1D1VMJ8_RAMVA</name>
<evidence type="ECO:0000256" key="4">
    <source>
        <dbReference type="ARBA" id="ARBA00010200"/>
    </source>
</evidence>
<dbReference type="AlphaFoldDB" id="A0A1D1VMJ8"/>
<evidence type="ECO:0000313" key="16">
    <source>
        <dbReference type="Proteomes" id="UP000186922"/>
    </source>
</evidence>
<accession>A0A1D1VMJ8</accession>
<organism evidence="15 16">
    <name type="scientific">Ramazzottius varieornatus</name>
    <name type="common">Water bear</name>
    <name type="synonym">Tardigrade</name>
    <dbReference type="NCBI Taxonomy" id="947166"/>
    <lineage>
        <taxon>Eukaryota</taxon>
        <taxon>Metazoa</taxon>
        <taxon>Ecdysozoa</taxon>
        <taxon>Tardigrada</taxon>
        <taxon>Eutardigrada</taxon>
        <taxon>Parachela</taxon>
        <taxon>Hypsibioidea</taxon>
        <taxon>Ramazzottiidae</taxon>
        <taxon>Ramazzottius</taxon>
    </lineage>
</organism>
<dbReference type="EC" id="3.4.14.4" evidence="5"/>